<dbReference type="PANTHER" id="PTHR11069">
    <property type="entry name" value="GLUCOSYLCERAMIDASE"/>
    <property type="match status" value="1"/>
</dbReference>
<evidence type="ECO:0000256" key="1">
    <source>
        <dbReference type="ARBA" id="ARBA00005382"/>
    </source>
</evidence>
<evidence type="ECO:0000259" key="5">
    <source>
        <dbReference type="Pfam" id="PF02055"/>
    </source>
</evidence>
<dbReference type="InParanoid" id="A0A0C3HZS4"/>
<name>A0A0C3HZS4_OIDMZ</name>
<dbReference type="OrthoDB" id="2160638at2759"/>
<dbReference type="Gene3D" id="2.60.40.1180">
    <property type="entry name" value="Golgi alpha-mannosidase II"/>
    <property type="match status" value="1"/>
</dbReference>
<dbReference type="HOGENOM" id="CLU_014379_3_1_1"/>
<dbReference type="InterPro" id="IPR013780">
    <property type="entry name" value="Glyco_hydro_b"/>
</dbReference>
<evidence type="ECO:0000313" key="8">
    <source>
        <dbReference type="Proteomes" id="UP000054321"/>
    </source>
</evidence>
<dbReference type="STRING" id="913774.A0A0C3HZS4"/>
<keyword evidence="2" id="KW-0732">Signal</keyword>
<dbReference type="PANTHER" id="PTHR11069:SF23">
    <property type="entry name" value="LYSOSOMAL ACID GLUCOSYLCERAMIDASE"/>
    <property type="match status" value="1"/>
</dbReference>
<dbReference type="EMBL" id="KN832870">
    <property type="protein sequence ID" value="KIN08360.1"/>
    <property type="molecule type" value="Genomic_DNA"/>
</dbReference>
<dbReference type="GO" id="GO:0016020">
    <property type="term" value="C:membrane"/>
    <property type="evidence" value="ECO:0007669"/>
    <property type="project" value="GOC"/>
</dbReference>
<keyword evidence="3 4" id="KW-0378">Hydrolase</keyword>
<proteinExistence type="inferred from homology"/>
<sequence>MGLGPVMFPGDSPGGRLDSCVSRNPKAYASTADGKYKISPYTAPVRGHSNPGNSPTWSLSIDDTRSGYKQKVTGFGAAVTETTVDVFDQLPAHQLAQLLSELMTPEGNNFGIMRHTIGSSDLSPEPAMSYDDNGGNAGMVDLSLSHFNIGYRGLAMAKMLKSMRDLNRDMTILGSCWGVPGWMKIDGMLVGAGNNTLNHKYSSQYGEYFAKYIRAFEAAGAHIDAITIQNEPLNNNSGMPSMVIEPVESGQLIRDYVGPALRRAGLETEIWAYDHNTDRPDYPQTVLDIAPQYVNTAAWHCYANPIDWTVLTEFYHNNSHVEDFKQFHTECWTSNLYTGWNQAADFTMGPMQNWAMGSLAWTLATDTNDGPCLDTPGACCSCTGLVVVDTTAGSYNFTTDYYMMGQFSKFMPRGATVLAGTGSQTNSSGVGVESVASLNPDGTRSIVIENKFSNPVYVTVTTKSGETWSGLVETESVTTWILPPI</sequence>
<evidence type="ECO:0000259" key="6">
    <source>
        <dbReference type="Pfam" id="PF17189"/>
    </source>
</evidence>
<evidence type="ECO:0000256" key="3">
    <source>
        <dbReference type="ARBA" id="ARBA00022801"/>
    </source>
</evidence>
<dbReference type="InterPro" id="IPR001139">
    <property type="entry name" value="Glyco_hydro_30"/>
</dbReference>
<evidence type="ECO:0000256" key="2">
    <source>
        <dbReference type="ARBA" id="ARBA00022729"/>
    </source>
</evidence>
<dbReference type="Gene3D" id="3.20.20.80">
    <property type="entry name" value="Glycosidases"/>
    <property type="match status" value="1"/>
</dbReference>
<dbReference type="SUPFAM" id="SSF51445">
    <property type="entry name" value="(Trans)glycosidases"/>
    <property type="match status" value="1"/>
</dbReference>
<dbReference type="GO" id="GO:0006680">
    <property type="term" value="P:glucosylceramide catabolic process"/>
    <property type="evidence" value="ECO:0007669"/>
    <property type="project" value="TreeGrafter"/>
</dbReference>
<gene>
    <name evidence="7" type="ORF">OIDMADRAFT_100157</name>
</gene>
<dbReference type="Pfam" id="PF02055">
    <property type="entry name" value="Glyco_hydro_30"/>
    <property type="match status" value="1"/>
</dbReference>
<evidence type="ECO:0000256" key="4">
    <source>
        <dbReference type="RuleBase" id="RU361188"/>
    </source>
</evidence>
<dbReference type="InterPro" id="IPR033452">
    <property type="entry name" value="GH30_C"/>
</dbReference>
<dbReference type="GO" id="GO:0004348">
    <property type="term" value="F:glucosylceramidase activity"/>
    <property type="evidence" value="ECO:0007669"/>
    <property type="project" value="InterPro"/>
</dbReference>
<reference evidence="7 8" key="1">
    <citation type="submission" date="2014-04" db="EMBL/GenBank/DDBJ databases">
        <authorList>
            <consortium name="DOE Joint Genome Institute"/>
            <person name="Kuo A."/>
            <person name="Martino E."/>
            <person name="Perotto S."/>
            <person name="Kohler A."/>
            <person name="Nagy L.G."/>
            <person name="Floudas D."/>
            <person name="Copeland A."/>
            <person name="Barry K.W."/>
            <person name="Cichocki N."/>
            <person name="Veneault-Fourrey C."/>
            <person name="LaButti K."/>
            <person name="Lindquist E.A."/>
            <person name="Lipzen A."/>
            <person name="Lundell T."/>
            <person name="Morin E."/>
            <person name="Murat C."/>
            <person name="Sun H."/>
            <person name="Tunlid A."/>
            <person name="Henrissat B."/>
            <person name="Grigoriev I.V."/>
            <person name="Hibbett D.S."/>
            <person name="Martin F."/>
            <person name="Nordberg H.P."/>
            <person name="Cantor M.N."/>
            <person name="Hua S.X."/>
        </authorList>
    </citation>
    <scope>NUCLEOTIDE SEQUENCE [LARGE SCALE GENOMIC DNA]</scope>
    <source>
        <strain evidence="7 8">Zn</strain>
    </source>
</reference>
<dbReference type="AlphaFoldDB" id="A0A0C3HZS4"/>
<organism evidence="7 8">
    <name type="scientific">Oidiodendron maius (strain Zn)</name>
    <dbReference type="NCBI Taxonomy" id="913774"/>
    <lineage>
        <taxon>Eukaryota</taxon>
        <taxon>Fungi</taxon>
        <taxon>Dikarya</taxon>
        <taxon>Ascomycota</taxon>
        <taxon>Pezizomycotina</taxon>
        <taxon>Leotiomycetes</taxon>
        <taxon>Leotiomycetes incertae sedis</taxon>
        <taxon>Myxotrichaceae</taxon>
        <taxon>Oidiodendron</taxon>
    </lineage>
</organism>
<protein>
    <submittedName>
        <fullName evidence="7">Glycoside hydrolase family 30 protein</fullName>
    </submittedName>
</protein>
<reference evidence="8" key="2">
    <citation type="submission" date="2015-01" db="EMBL/GenBank/DDBJ databases">
        <title>Evolutionary Origins and Diversification of the Mycorrhizal Mutualists.</title>
        <authorList>
            <consortium name="DOE Joint Genome Institute"/>
            <consortium name="Mycorrhizal Genomics Consortium"/>
            <person name="Kohler A."/>
            <person name="Kuo A."/>
            <person name="Nagy L.G."/>
            <person name="Floudas D."/>
            <person name="Copeland A."/>
            <person name="Barry K.W."/>
            <person name="Cichocki N."/>
            <person name="Veneault-Fourrey C."/>
            <person name="LaButti K."/>
            <person name="Lindquist E.A."/>
            <person name="Lipzen A."/>
            <person name="Lundell T."/>
            <person name="Morin E."/>
            <person name="Murat C."/>
            <person name="Riley R."/>
            <person name="Ohm R."/>
            <person name="Sun H."/>
            <person name="Tunlid A."/>
            <person name="Henrissat B."/>
            <person name="Grigoriev I.V."/>
            <person name="Hibbett D.S."/>
            <person name="Martin F."/>
        </authorList>
    </citation>
    <scope>NUCLEOTIDE SEQUENCE [LARGE SCALE GENOMIC DNA]</scope>
    <source>
        <strain evidence="8">Zn</strain>
    </source>
</reference>
<keyword evidence="8" id="KW-1185">Reference proteome</keyword>
<comment type="similarity">
    <text evidence="1 4">Belongs to the glycosyl hydrolase 30 family.</text>
</comment>
<accession>A0A0C3HZS4</accession>
<keyword evidence="4" id="KW-0326">Glycosidase</keyword>
<dbReference type="Proteomes" id="UP000054321">
    <property type="component" value="Unassembled WGS sequence"/>
</dbReference>
<dbReference type="InterPro" id="IPR017853">
    <property type="entry name" value="GH"/>
</dbReference>
<dbReference type="Pfam" id="PF17189">
    <property type="entry name" value="Glyco_hydro_30C"/>
    <property type="match status" value="1"/>
</dbReference>
<feature type="domain" description="Glycosyl hydrolase family 30 beta sandwich" evidence="6">
    <location>
        <begin position="423"/>
        <end position="479"/>
    </location>
</feature>
<evidence type="ECO:0000313" key="7">
    <source>
        <dbReference type="EMBL" id="KIN08360.1"/>
    </source>
</evidence>
<feature type="domain" description="Glycosyl hydrolase family 30 TIM-barrel" evidence="5">
    <location>
        <begin position="72"/>
        <end position="411"/>
    </location>
</feature>
<dbReference type="InterPro" id="IPR033453">
    <property type="entry name" value="Glyco_hydro_30_TIM-barrel"/>
</dbReference>